<feature type="region of interest" description="Disordered" evidence="1">
    <location>
        <begin position="547"/>
        <end position="602"/>
    </location>
</feature>
<evidence type="ECO:0000313" key="4">
    <source>
        <dbReference type="Proteomes" id="UP000250192"/>
    </source>
</evidence>
<dbReference type="AlphaFoldDB" id="A0A2X0VPI4"/>
<proteinExistence type="predicted"/>
<dbReference type="RefSeq" id="WP_245907701.1">
    <property type="nucleotide sequence ID" value="NZ_CBDERX010000069.1"/>
</dbReference>
<dbReference type="GeneID" id="93758551"/>
<evidence type="ECO:0000256" key="1">
    <source>
        <dbReference type="SAM" id="MobiDB-lite"/>
    </source>
</evidence>
<sequence length="602" mass="65159">MIPNIVTGGDTGGLMCYLVGPGRANEHENPHVIAGSRDIVRKWGDWETISVSQAGEIATRLDAYMHETGTFPTGKVRRFNPATGAVEWNGEIEANHVWHCSLSLSPEEAALGDEIWGRIASDFMDTMGFTGSDGKAPCRWVAIHHGSAKNGGDHIHIAANVVREDGTKWSPWYDQRRAQKACNMLEHRYGLLVVESREHGRGSRCDSAAAQNAAKRAGASRTDRAVLEERLRAAATAAASEADFVRRARRLGVRLHPRFARGRTDIVVGYSAALRTEDGQQTRWWGGGRIARDLTLTQLRTRWADTPTSALEAVEAWKGHYPKKKPYDGPLWEDRIRALEHFRVHLEQLSPTDRVGIANASADIAGLLHTQAITARTSGGRDMLERAAVQVGRCAQLKTRPADKRLVDVGARMASDLALSIAATSSPHMAAVALAHATVDLVQVIADLHEAAGQAATAAAIERDAQAMFDRVNTYPRFDVDALTSAYERLERTSVPAQREAVPPPPPPPAPREDSAIARNAQALADASADGALHRVRTVLDAAGIPLASSQPRDAGPGIPRDVLGGQPRTFKPAAISTDEAQRLAAEAAQRAQHHKDNGPTR</sequence>
<accession>A0A2X0VPI4</accession>
<protein>
    <submittedName>
        <fullName evidence="3">Relaxase/Mobilisation nuclease domain</fullName>
    </submittedName>
</protein>
<evidence type="ECO:0000313" key="3">
    <source>
        <dbReference type="EMBL" id="SPT55852.1"/>
    </source>
</evidence>
<name>A0A2X0VPI4_9ACTO</name>
<reference evidence="3 4" key="1">
    <citation type="submission" date="2018-06" db="EMBL/GenBank/DDBJ databases">
        <authorList>
            <consortium name="Pathogen Informatics"/>
            <person name="Doyle S."/>
        </authorList>
    </citation>
    <scope>NUCLEOTIDE SEQUENCE [LARGE SCALE GENOMIC DNA]</scope>
    <source>
        <strain evidence="3 4">NCTC9935</strain>
    </source>
</reference>
<dbReference type="Pfam" id="PF03432">
    <property type="entry name" value="Relaxase"/>
    <property type="match status" value="1"/>
</dbReference>
<keyword evidence="4" id="KW-1185">Reference proteome</keyword>
<evidence type="ECO:0000259" key="2">
    <source>
        <dbReference type="Pfam" id="PF03432"/>
    </source>
</evidence>
<organism evidence="3 4">
    <name type="scientific">Schaalia odontolytica</name>
    <dbReference type="NCBI Taxonomy" id="1660"/>
    <lineage>
        <taxon>Bacteria</taxon>
        <taxon>Bacillati</taxon>
        <taxon>Actinomycetota</taxon>
        <taxon>Actinomycetes</taxon>
        <taxon>Actinomycetales</taxon>
        <taxon>Actinomycetaceae</taxon>
        <taxon>Schaalia</taxon>
    </lineage>
</organism>
<dbReference type="InterPro" id="IPR005094">
    <property type="entry name" value="Endonuclease_MobA/VirD2"/>
</dbReference>
<feature type="region of interest" description="Disordered" evidence="1">
    <location>
        <begin position="492"/>
        <end position="514"/>
    </location>
</feature>
<dbReference type="EMBL" id="UAPR01000004">
    <property type="protein sequence ID" value="SPT55852.1"/>
    <property type="molecule type" value="Genomic_DNA"/>
</dbReference>
<gene>
    <name evidence="3" type="ORF">NCTC9935_01362</name>
</gene>
<dbReference type="Proteomes" id="UP000250192">
    <property type="component" value="Unassembled WGS sequence"/>
</dbReference>
<feature type="domain" description="MobA/VirD2-like nuclease" evidence="2">
    <location>
        <begin position="91"/>
        <end position="191"/>
    </location>
</feature>